<dbReference type="EMBL" id="JAVRBK010000010">
    <property type="protein sequence ID" value="KAK5638524.1"/>
    <property type="molecule type" value="Genomic_DNA"/>
</dbReference>
<dbReference type="Proteomes" id="UP001329430">
    <property type="component" value="Chromosome 10"/>
</dbReference>
<accession>A0AAN7V801</accession>
<proteinExistence type="predicted"/>
<protein>
    <submittedName>
        <fullName evidence="2">Uncharacterized protein</fullName>
    </submittedName>
</protein>
<evidence type="ECO:0000313" key="3">
    <source>
        <dbReference type="Proteomes" id="UP001329430"/>
    </source>
</evidence>
<sequence length="141" mass="16378">MNKANIMKVSKSTNKNENKTRNCRTRLQDRFDESDNHEKSNRSILTIMTLEDTRRILRTGAEKLCKTFNDLRTNIGTFTQRFRTTTKRRQILEEGPVTPGCSTTPYTFSKRLLGRTPTKLYSPFSIDSPYNKPLTSTTHLR</sequence>
<keyword evidence="3" id="KW-1185">Reference proteome</keyword>
<evidence type="ECO:0000313" key="2">
    <source>
        <dbReference type="EMBL" id="KAK5638524.1"/>
    </source>
</evidence>
<name>A0AAN7V801_9COLE</name>
<comment type="caution">
    <text evidence="2">The sequence shown here is derived from an EMBL/GenBank/DDBJ whole genome shotgun (WGS) entry which is preliminary data.</text>
</comment>
<gene>
    <name evidence="2" type="ORF">RI129_012819</name>
</gene>
<organism evidence="2 3">
    <name type="scientific">Pyrocoelia pectoralis</name>
    <dbReference type="NCBI Taxonomy" id="417401"/>
    <lineage>
        <taxon>Eukaryota</taxon>
        <taxon>Metazoa</taxon>
        <taxon>Ecdysozoa</taxon>
        <taxon>Arthropoda</taxon>
        <taxon>Hexapoda</taxon>
        <taxon>Insecta</taxon>
        <taxon>Pterygota</taxon>
        <taxon>Neoptera</taxon>
        <taxon>Endopterygota</taxon>
        <taxon>Coleoptera</taxon>
        <taxon>Polyphaga</taxon>
        <taxon>Elateriformia</taxon>
        <taxon>Elateroidea</taxon>
        <taxon>Lampyridae</taxon>
        <taxon>Lampyrinae</taxon>
        <taxon>Pyrocoelia</taxon>
    </lineage>
</organism>
<feature type="region of interest" description="Disordered" evidence="1">
    <location>
        <begin position="1"/>
        <end position="21"/>
    </location>
</feature>
<reference evidence="2 3" key="1">
    <citation type="journal article" date="2024" name="Insects">
        <title>An Improved Chromosome-Level Genome Assembly of the Firefly Pyrocoelia pectoralis.</title>
        <authorList>
            <person name="Fu X."/>
            <person name="Meyer-Rochow V.B."/>
            <person name="Ballantyne L."/>
            <person name="Zhu X."/>
        </authorList>
    </citation>
    <scope>NUCLEOTIDE SEQUENCE [LARGE SCALE GENOMIC DNA]</scope>
    <source>
        <strain evidence="2">XCY_ONT2</strain>
    </source>
</reference>
<evidence type="ECO:0000256" key="1">
    <source>
        <dbReference type="SAM" id="MobiDB-lite"/>
    </source>
</evidence>
<dbReference type="AlphaFoldDB" id="A0AAN7V801"/>